<dbReference type="InterPro" id="IPR010982">
    <property type="entry name" value="Lambda_DNA-bd_dom_sf"/>
</dbReference>
<keyword evidence="4" id="KW-1185">Reference proteome</keyword>
<dbReference type="SUPFAM" id="SSF47413">
    <property type="entry name" value="lambda repressor-like DNA-binding domains"/>
    <property type="match status" value="1"/>
</dbReference>
<feature type="domain" description="HTH cro/C1-type" evidence="2">
    <location>
        <begin position="46"/>
        <end position="76"/>
    </location>
</feature>
<evidence type="ECO:0000313" key="3">
    <source>
        <dbReference type="EMBL" id="MBO0607641.1"/>
    </source>
</evidence>
<evidence type="ECO:0000259" key="2">
    <source>
        <dbReference type="PROSITE" id="PS50943"/>
    </source>
</evidence>
<feature type="compositionally biased region" description="Basic and acidic residues" evidence="1">
    <location>
        <begin position="12"/>
        <end position="21"/>
    </location>
</feature>
<proteinExistence type="predicted"/>
<dbReference type="Proteomes" id="UP000664617">
    <property type="component" value="Unassembled WGS sequence"/>
</dbReference>
<name>A0ABS3I3R4_9MICO</name>
<sequence>MSIKDAPGFTPRNERISRPMDPETEALVTQVTAEAEAEERAYRMSLAAVRSAAVLTQEEIARRLGVKQAAVSRMESRDNLLYKTLVAYLHAAGADDVKLTATLAGRRVEIDLDTAAGTPSEAA</sequence>
<organism evidence="3 4">
    <name type="scientific">Myceligenerans salitolerans</name>
    <dbReference type="NCBI Taxonomy" id="1230528"/>
    <lineage>
        <taxon>Bacteria</taxon>
        <taxon>Bacillati</taxon>
        <taxon>Actinomycetota</taxon>
        <taxon>Actinomycetes</taxon>
        <taxon>Micrococcales</taxon>
        <taxon>Promicromonosporaceae</taxon>
        <taxon>Myceligenerans</taxon>
    </lineage>
</organism>
<reference evidence="4" key="2">
    <citation type="submission" date="2023-07" db="EMBL/GenBank/DDBJ databases">
        <title>Myceligenerans salitolerans sp. nov., a halotolerant actinomycete isolated from a salt lake in Xinjiang, China.</title>
        <authorList>
            <person name="Guan T."/>
        </authorList>
    </citation>
    <scope>NUCLEOTIDE SEQUENCE [LARGE SCALE GENOMIC DNA]</scope>
    <source>
        <strain evidence="4">XHU 5031</strain>
    </source>
</reference>
<feature type="region of interest" description="Disordered" evidence="1">
    <location>
        <begin position="1"/>
        <end position="22"/>
    </location>
</feature>
<evidence type="ECO:0000313" key="4">
    <source>
        <dbReference type="Proteomes" id="UP000664617"/>
    </source>
</evidence>
<dbReference type="InterPro" id="IPR001387">
    <property type="entry name" value="Cro/C1-type_HTH"/>
</dbReference>
<accession>A0ABS3I3R4</accession>
<dbReference type="RefSeq" id="WP_207273562.1">
    <property type="nucleotide sequence ID" value="NZ_JAFMPK010000009.1"/>
</dbReference>
<dbReference type="Pfam" id="PF01381">
    <property type="entry name" value="HTH_3"/>
    <property type="match status" value="1"/>
</dbReference>
<gene>
    <name evidence="3" type="ORF">J0911_01185</name>
</gene>
<comment type="caution">
    <text evidence="3">The sequence shown here is derived from an EMBL/GenBank/DDBJ whole genome shotgun (WGS) entry which is preliminary data.</text>
</comment>
<evidence type="ECO:0000256" key="1">
    <source>
        <dbReference type="SAM" id="MobiDB-lite"/>
    </source>
</evidence>
<dbReference type="CDD" id="cd00093">
    <property type="entry name" value="HTH_XRE"/>
    <property type="match status" value="1"/>
</dbReference>
<dbReference type="PROSITE" id="PS50943">
    <property type="entry name" value="HTH_CROC1"/>
    <property type="match status" value="1"/>
</dbReference>
<dbReference type="EMBL" id="JAFMPK010000009">
    <property type="protein sequence ID" value="MBO0607641.1"/>
    <property type="molecule type" value="Genomic_DNA"/>
</dbReference>
<reference evidence="3 4" key="1">
    <citation type="submission" date="2021-03" db="EMBL/GenBank/DDBJ databases">
        <authorList>
            <person name="Xin L."/>
        </authorList>
    </citation>
    <scope>NUCLEOTIDE SEQUENCE [LARGE SCALE GENOMIC DNA]</scope>
    <source>
        <strain evidence="3 4">XHU 5031</strain>
    </source>
</reference>
<dbReference type="Gene3D" id="1.10.260.40">
    <property type="entry name" value="lambda repressor-like DNA-binding domains"/>
    <property type="match status" value="1"/>
</dbReference>
<protein>
    <submittedName>
        <fullName evidence="3">Helix-turn-helix domain-containing protein</fullName>
    </submittedName>
</protein>